<dbReference type="EMBL" id="BOVK01000069">
    <property type="protein sequence ID" value="GIQ71100.1"/>
    <property type="molecule type" value="Genomic_DNA"/>
</dbReference>
<comment type="caution">
    <text evidence="1">The sequence shown here is derived from an EMBL/GenBank/DDBJ whole genome shotgun (WGS) entry which is preliminary data.</text>
</comment>
<reference evidence="1" key="1">
    <citation type="submission" date="2021-04" db="EMBL/GenBank/DDBJ databases">
        <title>Draft genome sequence of Xylanibacillus composti strain K13.</title>
        <authorList>
            <person name="Uke A."/>
            <person name="Chhe C."/>
            <person name="Baramee S."/>
            <person name="Kosugi A."/>
        </authorList>
    </citation>
    <scope>NUCLEOTIDE SEQUENCE</scope>
    <source>
        <strain evidence="1">K13</strain>
    </source>
</reference>
<organism evidence="1 2">
    <name type="scientific">Xylanibacillus composti</name>
    <dbReference type="NCBI Taxonomy" id="1572762"/>
    <lineage>
        <taxon>Bacteria</taxon>
        <taxon>Bacillati</taxon>
        <taxon>Bacillota</taxon>
        <taxon>Bacilli</taxon>
        <taxon>Bacillales</taxon>
        <taxon>Paenibacillaceae</taxon>
        <taxon>Xylanibacillus</taxon>
    </lineage>
</organism>
<protein>
    <submittedName>
        <fullName evidence="1">Uncharacterized protein</fullName>
    </submittedName>
</protein>
<dbReference type="Proteomes" id="UP000677918">
    <property type="component" value="Unassembled WGS sequence"/>
</dbReference>
<keyword evidence="2" id="KW-1185">Reference proteome</keyword>
<dbReference type="AlphaFoldDB" id="A0A8J4M3Q3"/>
<evidence type="ECO:0000313" key="1">
    <source>
        <dbReference type="EMBL" id="GIQ71100.1"/>
    </source>
</evidence>
<evidence type="ECO:0000313" key="2">
    <source>
        <dbReference type="Proteomes" id="UP000677918"/>
    </source>
</evidence>
<accession>A0A8J4M3Q3</accession>
<name>A0A8J4M3Q3_9BACL</name>
<gene>
    <name evidence="1" type="ORF">XYCOK13_39240</name>
</gene>
<proteinExistence type="predicted"/>
<sequence length="73" mass="8445">MARHGYPRRVLHAASVLYGPVTFLRWYDPDQVQGLKAFPAFSQPKHLWAPLATNANYEVPFYHNTRCGEMQEP</sequence>